<dbReference type="GO" id="GO:0005886">
    <property type="term" value="C:plasma membrane"/>
    <property type="evidence" value="ECO:0007669"/>
    <property type="project" value="UniProtKB-SubCell"/>
</dbReference>
<evidence type="ECO:0000313" key="8">
    <source>
        <dbReference type="EMBL" id="AQP47749.1"/>
    </source>
</evidence>
<comment type="subcellular location">
    <subcellularLocation>
        <location evidence="1">Cell membrane</location>
        <topology evidence="1">Multi-pass membrane protein</topology>
    </subcellularLocation>
</comment>
<proteinExistence type="inferred from homology"/>
<feature type="transmembrane region" description="Helical" evidence="7">
    <location>
        <begin position="64"/>
        <end position="82"/>
    </location>
</feature>
<keyword evidence="5 7" id="KW-1133">Transmembrane helix</keyword>
<evidence type="ECO:0000256" key="6">
    <source>
        <dbReference type="ARBA" id="ARBA00023136"/>
    </source>
</evidence>
<evidence type="ECO:0000256" key="5">
    <source>
        <dbReference type="ARBA" id="ARBA00022989"/>
    </source>
</evidence>
<dbReference type="PANTHER" id="PTHR33884:SF3">
    <property type="entry name" value="UPF0410 PROTEIN YMGE"/>
    <property type="match status" value="1"/>
</dbReference>
<evidence type="ECO:0000256" key="4">
    <source>
        <dbReference type="ARBA" id="ARBA00022692"/>
    </source>
</evidence>
<dbReference type="KEGG" id="tes:BW730_09855"/>
<evidence type="ECO:0008006" key="10">
    <source>
        <dbReference type="Google" id="ProtNLM"/>
    </source>
</evidence>
<accession>A0A1Q2CNS1</accession>
<sequence length="87" mass="8735">MGTIIGYIVIGLLGGAIAKAILPGEQGGGWLATMILGIVGALLGGFLGGAILGVSYAEIFSIKGLIFSVVGALLVLFIYGLVTKRKA</sequence>
<feature type="transmembrane region" description="Helical" evidence="7">
    <location>
        <begin position="28"/>
        <end position="52"/>
    </location>
</feature>
<evidence type="ECO:0000256" key="3">
    <source>
        <dbReference type="ARBA" id="ARBA00022475"/>
    </source>
</evidence>
<name>A0A1Q2CNS1_9ACTN</name>
<comment type="similarity">
    <text evidence="2">Belongs to the UPF0410 family.</text>
</comment>
<reference evidence="9" key="1">
    <citation type="submission" date="2017-02" db="EMBL/GenBank/DDBJ databases">
        <title>Tessaracoccus aquaemaris sp. nov., isolated from the intestine of a Korean rockfish, Sebastes schlegelii, in a marine aquaculture pond.</title>
        <authorList>
            <person name="Tak E.J."/>
            <person name="Bae J.-W."/>
        </authorList>
    </citation>
    <scope>NUCLEOTIDE SEQUENCE [LARGE SCALE GENOMIC DNA]</scope>
    <source>
        <strain evidence="9">NSG39</strain>
    </source>
</reference>
<dbReference type="AlphaFoldDB" id="A0A1Q2CNS1"/>
<keyword evidence="6 7" id="KW-0472">Membrane</keyword>
<evidence type="ECO:0000313" key="9">
    <source>
        <dbReference type="Proteomes" id="UP000188145"/>
    </source>
</evidence>
<dbReference type="InterPro" id="IPR007341">
    <property type="entry name" value="Transgly_assoc"/>
</dbReference>
<dbReference type="EMBL" id="CP019606">
    <property type="protein sequence ID" value="AQP47749.1"/>
    <property type="molecule type" value="Genomic_DNA"/>
</dbReference>
<evidence type="ECO:0000256" key="2">
    <source>
        <dbReference type="ARBA" id="ARBA00011006"/>
    </source>
</evidence>
<keyword evidence="9" id="KW-1185">Reference proteome</keyword>
<evidence type="ECO:0000256" key="7">
    <source>
        <dbReference type="SAM" id="Phobius"/>
    </source>
</evidence>
<dbReference type="STRING" id="1332264.BW730_09855"/>
<protein>
    <recommendedName>
        <fullName evidence="10">Transglycosylase</fullName>
    </recommendedName>
</protein>
<gene>
    <name evidence="8" type="ORF">BW730_09855</name>
</gene>
<evidence type="ECO:0000256" key="1">
    <source>
        <dbReference type="ARBA" id="ARBA00004651"/>
    </source>
</evidence>
<dbReference type="RefSeq" id="WP_077686084.1">
    <property type="nucleotide sequence ID" value="NZ_CP019606.1"/>
</dbReference>
<keyword evidence="3" id="KW-1003">Cell membrane</keyword>
<dbReference type="Proteomes" id="UP000188145">
    <property type="component" value="Chromosome"/>
</dbReference>
<organism evidence="8 9">
    <name type="scientific">Tessaracoccus aquimaris</name>
    <dbReference type="NCBI Taxonomy" id="1332264"/>
    <lineage>
        <taxon>Bacteria</taxon>
        <taxon>Bacillati</taxon>
        <taxon>Actinomycetota</taxon>
        <taxon>Actinomycetes</taxon>
        <taxon>Propionibacteriales</taxon>
        <taxon>Propionibacteriaceae</taxon>
        <taxon>Tessaracoccus</taxon>
    </lineage>
</organism>
<dbReference type="Pfam" id="PF04226">
    <property type="entry name" value="Transgly_assoc"/>
    <property type="match status" value="1"/>
</dbReference>
<dbReference type="OrthoDB" id="4568405at2"/>
<keyword evidence="4 7" id="KW-0812">Transmembrane</keyword>
<dbReference type="PANTHER" id="PTHR33884">
    <property type="entry name" value="UPF0410 PROTEIN YMGE"/>
    <property type="match status" value="1"/>
</dbReference>